<evidence type="ECO:0000313" key="2">
    <source>
        <dbReference type="EMBL" id="VAW60716.1"/>
    </source>
</evidence>
<dbReference type="CDD" id="cd01991">
    <property type="entry name" value="Asn_synthase_B_C"/>
    <property type="match status" value="1"/>
</dbReference>
<dbReference type="InterPro" id="IPR051786">
    <property type="entry name" value="ASN_synthetase/amidase"/>
</dbReference>
<dbReference type="PANTHER" id="PTHR43284:SF1">
    <property type="entry name" value="ASPARAGINE SYNTHETASE"/>
    <property type="match status" value="1"/>
</dbReference>
<dbReference type="GO" id="GO:0004066">
    <property type="term" value="F:asparagine synthase (glutamine-hydrolyzing) activity"/>
    <property type="evidence" value="ECO:0007669"/>
    <property type="project" value="UniProtKB-EC"/>
</dbReference>
<dbReference type="EC" id="6.3.5.4" evidence="2"/>
<dbReference type="SUPFAM" id="SSF52402">
    <property type="entry name" value="Adenine nucleotide alpha hydrolases-like"/>
    <property type="match status" value="1"/>
</dbReference>
<organism evidence="2">
    <name type="scientific">hydrothermal vent metagenome</name>
    <dbReference type="NCBI Taxonomy" id="652676"/>
    <lineage>
        <taxon>unclassified sequences</taxon>
        <taxon>metagenomes</taxon>
        <taxon>ecological metagenomes</taxon>
    </lineage>
</organism>
<feature type="domain" description="Asparagine synthetase" evidence="1">
    <location>
        <begin position="2"/>
        <end position="307"/>
    </location>
</feature>
<keyword evidence="2" id="KW-0436">Ligase</keyword>
<dbReference type="AlphaFoldDB" id="A0A3B0XX10"/>
<evidence type="ECO:0000259" key="1">
    <source>
        <dbReference type="Pfam" id="PF00733"/>
    </source>
</evidence>
<sequence length="309" mass="35994">VHLGTNHTELYVTPQQAMDVIPKLPFLYDEPFSDSSQIPTYLVSQMARDQVTVVLSGDGGDEFFCGYDRYLDTVPLWNKINKVPNNFKKLTATLLKLFKPLGVGKLQTLIALLEKCRSVDDVYRHLMTDANVFKMLNNIKNLPPVNLTDPIFGEEISDPYNRLMLYDQMAYLVDDILVKVDRASMGVSLESRVPLLDYRVAEFAWSLPMSMKIHNGKEKYILRNLLSRYVPTEMFDRPKMGFAVPVGEWIKTPLLDWAENLLDKNKMQQQGFLNVDYVHRLWEQHKSNQFDHNFFMWKVLMFQAWLENN</sequence>
<dbReference type="GO" id="GO:0006529">
    <property type="term" value="P:asparagine biosynthetic process"/>
    <property type="evidence" value="ECO:0007669"/>
    <property type="project" value="InterPro"/>
</dbReference>
<gene>
    <name evidence="2" type="ORF">MNBD_GAMMA08-1589</name>
</gene>
<dbReference type="Gene3D" id="3.40.50.620">
    <property type="entry name" value="HUPs"/>
    <property type="match status" value="1"/>
</dbReference>
<dbReference type="InterPro" id="IPR001962">
    <property type="entry name" value="Asn_synthase"/>
</dbReference>
<protein>
    <submittedName>
        <fullName evidence="2">Asparagine synthetase [glutamine-hydrolyzing]</fullName>
        <ecNumber evidence="2">6.3.5.4</ecNumber>
    </submittedName>
</protein>
<reference evidence="2" key="1">
    <citation type="submission" date="2018-06" db="EMBL/GenBank/DDBJ databases">
        <authorList>
            <person name="Zhirakovskaya E."/>
        </authorList>
    </citation>
    <scope>NUCLEOTIDE SEQUENCE</scope>
</reference>
<feature type="non-terminal residue" evidence="2">
    <location>
        <position position="1"/>
    </location>
</feature>
<dbReference type="InterPro" id="IPR014729">
    <property type="entry name" value="Rossmann-like_a/b/a_fold"/>
</dbReference>
<dbReference type="PANTHER" id="PTHR43284">
    <property type="entry name" value="ASPARAGINE SYNTHETASE (GLUTAMINE-HYDROLYZING)"/>
    <property type="match status" value="1"/>
</dbReference>
<name>A0A3B0XX10_9ZZZZ</name>
<dbReference type="EMBL" id="UOFH01000159">
    <property type="protein sequence ID" value="VAW60716.1"/>
    <property type="molecule type" value="Genomic_DNA"/>
</dbReference>
<dbReference type="Pfam" id="PF00733">
    <property type="entry name" value="Asn_synthase"/>
    <property type="match status" value="1"/>
</dbReference>
<proteinExistence type="predicted"/>
<dbReference type="GO" id="GO:0005829">
    <property type="term" value="C:cytosol"/>
    <property type="evidence" value="ECO:0007669"/>
    <property type="project" value="TreeGrafter"/>
</dbReference>
<accession>A0A3B0XX10</accession>